<protein>
    <recommendedName>
        <fullName evidence="2">Non-homologous end joining protein Ku</fullName>
    </recommendedName>
</protein>
<dbReference type="InterPro" id="IPR009187">
    <property type="entry name" value="Prok_Ku"/>
</dbReference>
<feature type="region of interest" description="Disordered" evidence="3">
    <location>
        <begin position="230"/>
        <end position="258"/>
    </location>
</feature>
<dbReference type="RefSeq" id="WP_066444961.1">
    <property type="nucleotide sequence ID" value="NZ_CP014226.1"/>
</dbReference>
<dbReference type="GO" id="GO:0003690">
    <property type="term" value="F:double-stranded DNA binding"/>
    <property type="evidence" value="ECO:0007669"/>
    <property type="project" value="UniProtKB-UniRule"/>
</dbReference>
<dbReference type="InterPro" id="IPR006164">
    <property type="entry name" value="DNA_bd_Ku70/Ku80"/>
</dbReference>
<dbReference type="SUPFAM" id="SSF100939">
    <property type="entry name" value="SPOC domain-like"/>
    <property type="match status" value="1"/>
</dbReference>
<evidence type="ECO:0000256" key="1">
    <source>
        <dbReference type="ARBA" id="ARBA00023125"/>
    </source>
</evidence>
<dbReference type="PATRIC" id="fig|507626.3.peg.648"/>
<dbReference type="HAMAP" id="MF_01875">
    <property type="entry name" value="Prokaryotic_Ku"/>
    <property type="match status" value="1"/>
</dbReference>
<evidence type="ECO:0000313" key="6">
    <source>
        <dbReference type="Proteomes" id="UP000063387"/>
    </source>
</evidence>
<reference evidence="5 6" key="1">
    <citation type="journal article" date="2016" name="Genome Announc.">
        <title>Draft Genome Sequence of 'Halomonas chromatireducens' Strain AGD 8-3, a Haloalkaliphilic Chromate- and Selenite-Reducing Gammaproteobacterium.</title>
        <authorList>
            <person name="Sharko F.S."/>
            <person name="Shapovalova A.A."/>
            <person name="Tsygankova S.V."/>
            <person name="Komova A.V."/>
            <person name="Boulygina E.S."/>
            <person name="Teslyuk A.B."/>
            <person name="Gotovtsev P.M."/>
            <person name="Namsaraev Z.B."/>
            <person name="Khijniak T.V."/>
            <person name="Nedoluzhko A.V."/>
            <person name="Vasilov R.G."/>
        </authorList>
    </citation>
    <scope>NUCLEOTIDE SEQUENCE [LARGE SCALE GENOMIC DNA]</scope>
    <source>
        <strain evidence="5 6">AGD 8-3</strain>
    </source>
</reference>
<dbReference type="SMART" id="SM00559">
    <property type="entry name" value="Ku78"/>
    <property type="match status" value="1"/>
</dbReference>
<keyword evidence="1 2" id="KW-0238">DNA-binding</keyword>
<dbReference type="GO" id="GO:0006310">
    <property type="term" value="P:DNA recombination"/>
    <property type="evidence" value="ECO:0007669"/>
    <property type="project" value="UniProtKB-KW"/>
</dbReference>
<reference evidence="5 6" key="2">
    <citation type="submission" date="2016-02" db="EMBL/GenBank/DDBJ databases">
        <authorList>
            <person name="Wen L."/>
            <person name="He K."/>
            <person name="Yang H."/>
        </authorList>
    </citation>
    <scope>NUCLEOTIDE SEQUENCE [LARGE SCALE GENOMIC DNA]</scope>
    <source>
        <strain evidence="5 6">AGD 8-3</strain>
    </source>
</reference>
<keyword evidence="2" id="KW-0234">DNA repair</keyword>
<dbReference type="InterPro" id="IPR016194">
    <property type="entry name" value="SPOC-like_C_dom_sf"/>
</dbReference>
<keyword evidence="6" id="KW-1185">Reference proteome</keyword>
<organism evidence="5 6">
    <name type="scientific">Halomonas chromatireducens</name>
    <dbReference type="NCBI Taxonomy" id="507626"/>
    <lineage>
        <taxon>Bacteria</taxon>
        <taxon>Pseudomonadati</taxon>
        <taxon>Pseudomonadota</taxon>
        <taxon>Gammaproteobacteria</taxon>
        <taxon>Oceanospirillales</taxon>
        <taxon>Halomonadaceae</taxon>
        <taxon>Halomonas</taxon>
    </lineage>
</organism>
<sequence length="258" mass="29744">MAARAMWKGVIRFGEVQVPVKLYSAVQDRSVHFRLLHEKDRSPVKQAMVNPETDEIVPYAETRRAFRTGEGSLVVFDKEELEALEPDSGRDIEVIRFMPSQAIDHRWYDRPYYLGPDGSESLYFTLAEALEKSGKEGLARWIMRKKRYVGALRLHRGVPMLMSLRHAEQVVPVEALEPPGGKPLDTKELDMARQLIGMLEAEFDPEEYHDEYRERVMELIEAKQHGKSVKVTPIRRRKASDDLSKALEASLKKERKRA</sequence>
<dbReference type="PANTHER" id="PTHR41251:SF1">
    <property type="entry name" value="NON-HOMOLOGOUS END JOINING PROTEIN KU"/>
    <property type="match status" value="1"/>
</dbReference>
<keyword evidence="2" id="KW-0233">DNA recombination</keyword>
<comment type="function">
    <text evidence="2">With LigD forms a non-homologous end joining (NHEJ) DNA repair enzyme, which repairs dsDNA breaks with reduced fidelity. Binds linear dsDNA with 5'- and 3'- overhangs but not closed circular dsDNA nor ssDNA. Recruits and stimulates the ligase activity of LigD.</text>
</comment>
<accession>A0A0X8HBS9</accession>
<comment type="subunit">
    <text evidence="2">Homodimer. Interacts with LigD.</text>
</comment>
<keyword evidence="2" id="KW-0227">DNA damage</keyword>
<dbReference type="AlphaFoldDB" id="A0A0X8HBS9"/>
<evidence type="ECO:0000256" key="3">
    <source>
        <dbReference type="SAM" id="MobiDB-lite"/>
    </source>
</evidence>
<comment type="similarity">
    <text evidence="2">Belongs to the prokaryotic Ku family.</text>
</comment>
<gene>
    <name evidence="5" type="primary">ykoV_2</name>
    <name evidence="2" type="synonym">ku</name>
    <name evidence="5" type="ORF">LOKO_00654</name>
</gene>
<feature type="domain" description="Ku" evidence="4">
    <location>
        <begin position="54"/>
        <end position="181"/>
    </location>
</feature>
<dbReference type="OrthoDB" id="9795084at2"/>
<dbReference type="NCBIfam" id="TIGR02772">
    <property type="entry name" value="Ku_bact"/>
    <property type="match status" value="1"/>
</dbReference>
<proteinExistence type="inferred from homology"/>
<evidence type="ECO:0000313" key="5">
    <source>
        <dbReference type="EMBL" id="AMC99740.1"/>
    </source>
</evidence>
<evidence type="ECO:0000256" key="2">
    <source>
        <dbReference type="HAMAP-Rule" id="MF_01875"/>
    </source>
</evidence>
<dbReference type="Proteomes" id="UP000063387">
    <property type="component" value="Chromosome"/>
</dbReference>
<dbReference type="STRING" id="507626.LOKO_00654"/>
<dbReference type="PANTHER" id="PTHR41251">
    <property type="entry name" value="NON-HOMOLOGOUS END JOINING PROTEIN KU"/>
    <property type="match status" value="1"/>
</dbReference>
<dbReference type="PIRSF" id="PIRSF006493">
    <property type="entry name" value="Prok_Ku"/>
    <property type="match status" value="1"/>
</dbReference>
<dbReference type="Pfam" id="PF02735">
    <property type="entry name" value="Ku"/>
    <property type="match status" value="1"/>
</dbReference>
<dbReference type="GO" id="GO:0006303">
    <property type="term" value="P:double-strand break repair via nonhomologous end joining"/>
    <property type="evidence" value="ECO:0007669"/>
    <property type="project" value="UniProtKB-UniRule"/>
</dbReference>
<dbReference type="EMBL" id="CP014226">
    <property type="protein sequence ID" value="AMC99740.1"/>
    <property type="molecule type" value="Genomic_DNA"/>
</dbReference>
<dbReference type="KEGG" id="hco:LOKO_00654"/>
<evidence type="ECO:0000259" key="4">
    <source>
        <dbReference type="SMART" id="SM00559"/>
    </source>
</evidence>
<name>A0A0X8HBS9_9GAMM</name>
<dbReference type="Gene3D" id="2.40.290.10">
    <property type="match status" value="1"/>
</dbReference>